<dbReference type="EMBL" id="CP024870">
    <property type="protein sequence ID" value="ATX70859.1"/>
    <property type="molecule type" value="Genomic_DNA"/>
</dbReference>
<protein>
    <recommendedName>
        <fullName evidence="3">Lipoprotein</fullName>
    </recommendedName>
</protein>
<evidence type="ECO:0000313" key="2">
    <source>
        <dbReference type="Proteomes" id="UP000231179"/>
    </source>
</evidence>
<evidence type="ECO:0008006" key="3">
    <source>
        <dbReference type="Google" id="ProtNLM"/>
    </source>
</evidence>
<sequence length="252" mass="29298">MKKILSLLGAMTLNTITVTSVIACDSANGATKGDSEWVEKEIKDIKKFDSFQEFFKEQNKHESIITDELFRIKDRKYWPRPDSHDSSSDIFWNQINDMRFRIDRSLVSSGWTCTLAMSRGEPISWVFFDKDGNETFSYLIDKFANPPIGEIHVHYQYYGLISPKIIMESDNDESKSDFKDFALIINKSESAYLNFLKFGYIKVDVVEPTIFWDLKPNPGEEYESFYVTEMSVKNTDGYSVFWDVKDIPKPKN</sequence>
<dbReference type="AlphaFoldDB" id="A0A2K8KK87"/>
<reference evidence="1 2" key="1">
    <citation type="submission" date="2017-11" db="EMBL/GenBank/DDBJ databases">
        <title>Complete genome sequence of Spiroplasma clarkii CN-5 (DSM 19994).</title>
        <authorList>
            <person name="Tsai Y.-M."/>
            <person name="Chang A."/>
            <person name="Lo W.-S."/>
            <person name="Kuo C.-H."/>
        </authorList>
    </citation>
    <scope>NUCLEOTIDE SEQUENCE [LARGE SCALE GENOMIC DNA]</scope>
    <source>
        <strain evidence="1 2">CN-5</strain>
    </source>
</reference>
<dbReference type="NCBIfam" id="NF038029">
    <property type="entry name" value="LP_plasma"/>
    <property type="match status" value="1"/>
</dbReference>
<keyword evidence="2" id="KW-1185">Reference proteome</keyword>
<dbReference type="InterPro" id="IPR054816">
    <property type="entry name" value="Lipoprotein_mollicutes-type_CS"/>
</dbReference>
<proteinExistence type="predicted"/>
<organism evidence="1 2">
    <name type="scientific">Spiroplasma clarkii</name>
    <dbReference type="NCBI Taxonomy" id="2139"/>
    <lineage>
        <taxon>Bacteria</taxon>
        <taxon>Bacillati</taxon>
        <taxon>Mycoplasmatota</taxon>
        <taxon>Mollicutes</taxon>
        <taxon>Entomoplasmatales</taxon>
        <taxon>Spiroplasmataceae</taxon>
        <taxon>Spiroplasma</taxon>
    </lineage>
</organism>
<gene>
    <name evidence="1" type="ORF">SCLAR_v1c05400</name>
</gene>
<dbReference type="PROSITE" id="PS51257">
    <property type="entry name" value="PROKAR_LIPOPROTEIN"/>
    <property type="match status" value="1"/>
</dbReference>
<name>A0A2K8KK87_9MOLU</name>
<dbReference type="Proteomes" id="UP000231179">
    <property type="component" value="Chromosome"/>
</dbReference>
<dbReference type="RefSeq" id="WP_100254417.1">
    <property type="nucleotide sequence ID" value="NZ_CP024870.1"/>
</dbReference>
<evidence type="ECO:0000313" key="1">
    <source>
        <dbReference type="EMBL" id="ATX70859.1"/>
    </source>
</evidence>
<accession>A0A2K8KK87</accession>